<comment type="caution">
    <text evidence="2">The sequence shown here is derived from an EMBL/GenBank/DDBJ whole genome shotgun (WGS) entry which is preliminary data.</text>
</comment>
<evidence type="ECO:0000313" key="3">
    <source>
        <dbReference type="Proteomes" id="UP001318860"/>
    </source>
</evidence>
<gene>
    <name evidence="2" type="ORF">DH2020_047689</name>
</gene>
<dbReference type="EMBL" id="JABTTQ020003318">
    <property type="protein sequence ID" value="KAK6118576.1"/>
    <property type="molecule type" value="Genomic_DNA"/>
</dbReference>
<keyword evidence="1" id="KW-0812">Transmembrane</keyword>
<accession>A0ABR0U8F2</accession>
<keyword evidence="1" id="KW-0472">Membrane</keyword>
<dbReference type="Proteomes" id="UP001318860">
    <property type="component" value="Unassembled WGS sequence"/>
</dbReference>
<feature type="transmembrane region" description="Helical" evidence="1">
    <location>
        <begin position="121"/>
        <end position="139"/>
    </location>
</feature>
<evidence type="ECO:0008006" key="4">
    <source>
        <dbReference type="Google" id="ProtNLM"/>
    </source>
</evidence>
<keyword evidence="3" id="KW-1185">Reference proteome</keyword>
<feature type="transmembrane region" description="Helical" evidence="1">
    <location>
        <begin position="145"/>
        <end position="163"/>
    </location>
</feature>
<reference evidence="2 3" key="1">
    <citation type="journal article" date="2021" name="Comput. Struct. Biotechnol. J.">
        <title>De novo genome assembly of the potent medicinal plant Rehmannia glutinosa using nanopore technology.</title>
        <authorList>
            <person name="Ma L."/>
            <person name="Dong C."/>
            <person name="Song C."/>
            <person name="Wang X."/>
            <person name="Zheng X."/>
            <person name="Niu Y."/>
            <person name="Chen S."/>
            <person name="Feng W."/>
        </authorList>
    </citation>
    <scope>NUCLEOTIDE SEQUENCE [LARGE SCALE GENOMIC DNA]</scope>
    <source>
        <strain evidence="2">DH-2019</strain>
    </source>
</reference>
<keyword evidence="1" id="KW-1133">Transmembrane helix</keyword>
<protein>
    <recommendedName>
        <fullName evidence="4">Transmembrane protein</fullName>
    </recommendedName>
</protein>
<name>A0ABR0U8F2_REHGL</name>
<evidence type="ECO:0000256" key="1">
    <source>
        <dbReference type="SAM" id="Phobius"/>
    </source>
</evidence>
<sequence>MQKFLHLVSDPSFLLTSNGNMEIPSNPTRLIFPIHHRVSQIPVQSTIICAANRRKRYGIGRSGKLILESAYIIASKLRVLPEPLELVLREFGAGNGGGNGFWNGFGWGGFDGWKRRRRAKFGMVGFLVICGVLGLWLVVGKELVLEGDVLFGGLGLLLFGLSVEGWRRGARDWILGFCCCAFLVGLVMKKEDFRTWVRCFRTTRKNVRGKRRAF</sequence>
<feature type="transmembrane region" description="Helical" evidence="1">
    <location>
        <begin position="170"/>
        <end position="188"/>
    </location>
</feature>
<proteinExistence type="predicted"/>
<organism evidence="2 3">
    <name type="scientific">Rehmannia glutinosa</name>
    <name type="common">Chinese foxglove</name>
    <dbReference type="NCBI Taxonomy" id="99300"/>
    <lineage>
        <taxon>Eukaryota</taxon>
        <taxon>Viridiplantae</taxon>
        <taxon>Streptophyta</taxon>
        <taxon>Embryophyta</taxon>
        <taxon>Tracheophyta</taxon>
        <taxon>Spermatophyta</taxon>
        <taxon>Magnoliopsida</taxon>
        <taxon>eudicotyledons</taxon>
        <taxon>Gunneridae</taxon>
        <taxon>Pentapetalae</taxon>
        <taxon>asterids</taxon>
        <taxon>lamiids</taxon>
        <taxon>Lamiales</taxon>
        <taxon>Orobanchaceae</taxon>
        <taxon>Rehmannieae</taxon>
        <taxon>Rehmannia</taxon>
    </lineage>
</organism>
<evidence type="ECO:0000313" key="2">
    <source>
        <dbReference type="EMBL" id="KAK6118576.1"/>
    </source>
</evidence>